<dbReference type="InterPro" id="IPR016181">
    <property type="entry name" value="Acyl_CoA_acyltransferase"/>
</dbReference>
<dbReference type="STRING" id="1217970.SAMN05444002_0332"/>
<dbReference type="SUPFAM" id="SSF55729">
    <property type="entry name" value="Acyl-CoA N-acyltransferases (Nat)"/>
    <property type="match status" value="1"/>
</dbReference>
<reference evidence="5" key="1">
    <citation type="submission" date="2016-11" db="EMBL/GenBank/DDBJ databases">
        <authorList>
            <person name="Varghese N."/>
            <person name="Submissions S."/>
        </authorList>
    </citation>
    <scope>NUCLEOTIDE SEQUENCE [LARGE SCALE GENOMIC DNA]</scope>
    <source>
        <strain evidence="5">DSM 29440</strain>
    </source>
</reference>
<dbReference type="Pfam" id="PF00583">
    <property type="entry name" value="Acetyltransf_1"/>
    <property type="match status" value="1"/>
</dbReference>
<dbReference type="OrthoDB" id="9788300at2"/>
<dbReference type="InterPro" id="IPR050832">
    <property type="entry name" value="Bact_Acetyltransf"/>
</dbReference>
<protein>
    <submittedName>
        <fullName evidence="4">Acetyltransferase (GNAT) domain-containing protein</fullName>
    </submittedName>
</protein>
<name>A0A1N6E4S8_9RHOB</name>
<evidence type="ECO:0000256" key="1">
    <source>
        <dbReference type="ARBA" id="ARBA00022679"/>
    </source>
</evidence>
<feature type="domain" description="N-acetyltransferase" evidence="3">
    <location>
        <begin position="3"/>
        <end position="165"/>
    </location>
</feature>
<keyword evidence="2" id="KW-0012">Acyltransferase</keyword>
<dbReference type="Proteomes" id="UP000184932">
    <property type="component" value="Unassembled WGS sequence"/>
</dbReference>
<dbReference type="Gene3D" id="3.40.630.30">
    <property type="match status" value="1"/>
</dbReference>
<dbReference type="InterPro" id="IPR000182">
    <property type="entry name" value="GNAT_dom"/>
</dbReference>
<dbReference type="AlphaFoldDB" id="A0A1N6E4S8"/>
<dbReference type="PANTHER" id="PTHR43877">
    <property type="entry name" value="AMINOALKYLPHOSPHONATE N-ACETYLTRANSFERASE-RELATED-RELATED"/>
    <property type="match status" value="1"/>
</dbReference>
<evidence type="ECO:0000313" key="5">
    <source>
        <dbReference type="Proteomes" id="UP000184932"/>
    </source>
</evidence>
<evidence type="ECO:0000256" key="2">
    <source>
        <dbReference type="ARBA" id="ARBA00023315"/>
    </source>
</evidence>
<sequence>MSLTVRRLVPAEAGAYRALRLEALRSCPEAFGTSLEEARAVPMLEQANRLQYNTNFGAFVDGALVGILTYVAEEGEKVGHRAWLMGVYVQPAHQGGGAARALLAAALAEAGADGIAQLELHVSEAAPRARAFYLREGFVEVGRSPRALRVDNRYLDELHMLRRLDALEGRAAGG</sequence>
<evidence type="ECO:0000313" key="4">
    <source>
        <dbReference type="EMBL" id="SIN78009.1"/>
    </source>
</evidence>
<dbReference type="EMBL" id="FSRL01000001">
    <property type="protein sequence ID" value="SIN78009.1"/>
    <property type="molecule type" value="Genomic_DNA"/>
</dbReference>
<dbReference type="GO" id="GO:0016747">
    <property type="term" value="F:acyltransferase activity, transferring groups other than amino-acyl groups"/>
    <property type="evidence" value="ECO:0007669"/>
    <property type="project" value="InterPro"/>
</dbReference>
<evidence type="ECO:0000259" key="3">
    <source>
        <dbReference type="PROSITE" id="PS51186"/>
    </source>
</evidence>
<dbReference type="RefSeq" id="WP_074254525.1">
    <property type="nucleotide sequence ID" value="NZ_FSRL01000001.1"/>
</dbReference>
<dbReference type="PROSITE" id="PS51186">
    <property type="entry name" value="GNAT"/>
    <property type="match status" value="1"/>
</dbReference>
<gene>
    <name evidence="4" type="ORF">SAMN05444002_0332</name>
</gene>
<accession>A0A1N6E4S8</accession>
<keyword evidence="1 4" id="KW-0808">Transferase</keyword>
<proteinExistence type="predicted"/>
<keyword evidence="5" id="KW-1185">Reference proteome</keyword>
<organism evidence="4 5">
    <name type="scientific">Vannielia litorea</name>
    <dbReference type="NCBI Taxonomy" id="1217970"/>
    <lineage>
        <taxon>Bacteria</taxon>
        <taxon>Pseudomonadati</taxon>
        <taxon>Pseudomonadota</taxon>
        <taxon>Alphaproteobacteria</taxon>
        <taxon>Rhodobacterales</taxon>
        <taxon>Paracoccaceae</taxon>
        <taxon>Vannielia</taxon>
    </lineage>
</organism>